<comment type="caution">
    <text evidence="2">The sequence shown here is derived from an EMBL/GenBank/DDBJ whole genome shotgun (WGS) entry which is preliminary data.</text>
</comment>
<evidence type="ECO:0000313" key="3">
    <source>
        <dbReference type="Proteomes" id="UP001162156"/>
    </source>
</evidence>
<reference evidence="2" key="1">
    <citation type="journal article" date="2023" name="Insect Mol. Biol.">
        <title>Genome sequencing provides insights into the evolution of gene families encoding plant cell wall-degrading enzymes in longhorned beetles.</title>
        <authorList>
            <person name="Shin N.R."/>
            <person name="Okamura Y."/>
            <person name="Kirsch R."/>
            <person name="Pauchet Y."/>
        </authorList>
    </citation>
    <scope>NUCLEOTIDE SEQUENCE</scope>
    <source>
        <strain evidence="2">RBIC_L_NR</strain>
    </source>
</reference>
<dbReference type="Pfam" id="PF13843">
    <property type="entry name" value="DDE_Tnp_1_7"/>
    <property type="match status" value="1"/>
</dbReference>
<evidence type="ECO:0000313" key="2">
    <source>
        <dbReference type="EMBL" id="KAJ8941993.1"/>
    </source>
</evidence>
<protein>
    <recommendedName>
        <fullName evidence="1">PiggyBac transposable element-derived protein domain-containing protein</fullName>
    </recommendedName>
</protein>
<name>A0AAV8XU22_9CUCU</name>
<dbReference type="AlphaFoldDB" id="A0AAV8XU22"/>
<evidence type="ECO:0000259" key="1">
    <source>
        <dbReference type="Pfam" id="PF13843"/>
    </source>
</evidence>
<dbReference type="PANTHER" id="PTHR46599:SF3">
    <property type="entry name" value="PIGGYBAC TRANSPOSABLE ELEMENT-DERIVED PROTEIN 4"/>
    <property type="match status" value="1"/>
</dbReference>
<dbReference type="PANTHER" id="PTHR46599">
    <property type="entry name" value="PIGGYBAC TRANSPOSABLE ELEMENT-DERIVED PROTEIN 4"/>
    <property type="match status" value="1"/>
</dbReference>
<gene>
    <name evidence="2" type="ORF">NQ314_010218</name>
</gene>
<organism evidence="2 3">
    <name type="scientific">Rhamnusium bicolor</name>
    <dbReference type="NCBI Taxonomy" id="1586634"/>
    <lineage>
        <taxon>Eukaryota</taxon>
        <taxon>Metazoa</taxon>
        <taxon>Ecdysozoa</taxon>
        <taxon>Arthropoda</taxon>
        <taxon>Hexapoda</taxon>
        <taxon>Insecta</taxon>
        <taxon>Pterygota</taxon>
        <taxon>Neoptera</taxon>
        <taxon>Endopterygota</taxon>
        <taxon>Coleoptera</taxon>
        <taxon>Polyphaga</taxon>
        <taxon>Cucujiformia</taxon>
        <taxon>Chrysomeloidea</taxon>
        <taxon>Cerambycidae</taxon>
        <taxon>Lepturinae</taxon>
        <taxon>Rhagiini</taxon>
        <taxon>Rhamnusium</taxon>
    </lineage>
</organism>
<feature type="domain" description="PiggyBac transposable element-derived protein" evidence="1">
    <location>
        <begin position="3"/>
        <end position="95"/>
    </location>
</feature>
<keyword evidence="3" id="KW-1185">Reference proteome</keyword>
<accession>A0AAV8XU22</accession>
<dbReference type="InterPro" id="IPR029526">
    <property type="entry name" value="PGBD"/>
</dbReference>
<sequence>MPCLHFARNPEDGQPKPTDRLFKIRPLIDYFNNKMADNTYYPDKMLSLDESMVLWWGRLTFRQYIKNKRHKYGVKLYIVTEPDGTIINFAVYTGQLDDFGGKATLPT</sequence>
<proteinExistence type="predicted"/>
<dbReference type="EMBL" id="JANEYF010002810">
    <property type="protein sequence ID" value="KAJ8941993.1"/>
    <property type="molecule type" value="Genomic_DNA"/>
</dbReference>
<dbReference type="Proteomes" id="UP001162156">
    <property type="component" value="Unassembled WGS sequence"/>
</dbReference>